<feature type="transmembrane region" description="Helical" evidence="7">
    <location>
        <begin position="126"/>
        <end position="146"/>
    </location>
</feature>
<evidence type="ECO:0000313" key="9">
    <source>
        <dbReference type="EMBL" id="NYJ20502.1"/>
    </source>
</evidence>
<feature type="transmembrane region" description="Helical" evidence="7">
    <location>
        <begin position="266"/>
        <end position="284"/>
    </location>
</feature>
<evidence type="ECO:0000259" key="8">
    <source>
        <dbReference type="PROSITE" id="PS50928"/>
    </source>
</evidence>
<keyword evidence="6 7" id="KW-0472">Membrane</keyword>
<dbReference type="PANTHER" id="PTHR43744">
    <property type="entry name" value="ABC TRANSPORTER PERMEASE PROTEIN MG189-RELATED-RELATED"/>
    <property type="match status" value="1"/>
</dbReference>
<dbReference type="EMBL" id="JACCFM010000001">
    <property type="protein sequence ID" value="NYJ20502.1"/>
    <property type="molecule type" value="Genomic_DNA"/>
</dbReference>
<dbReference type="RefSeq" id="WP_179579107.1">
    <property type="nucleotide sequence ID" value="NZ_JACCFM010000001.1"/>
</dbReference>
<accession>A0A7Z0EF32</accession>
<dbReference type="PROSITE" id="PS50928">
    <property type="entry name" value="ABC_TM1"/>
    <property type="match status" value="1"/>
</dbReference>
<gene>
    <name evidence="9" type="ORF">HNR05_002293</name>
</gene>
<keyword evidence="10" id="KW-1185">Reference proteome</keyword>
<evidence type="ECO:0000313" key="10">
    <source>
        <dbReference type="Proteomes" id="UP000537260"/>
    </source>
</evidence>
<reference evidence="9 10" key="1">
    <citation type="submission" date="2020-07" db="EMBL/GenBank/DDBJ databases">
        <title>Sequencing the genomes of 1000 actinobacteria strains.</title>
        <authorList>
            <person name="Klenk H.-P."/>
        </authorList>
    </citation>
    <scope>NUCLEOTIDE SEQUENCE [LARGE SCALE GENOMIC DNA]</scope>
    <source>
        <strain evidence="9 10">LI1</strain>
    </source>
</reference>
<comment type="subcellular location">
    <subcellularLocation>
        <location evidence="1 7">Cell membrane</location>
        <topology evidence="1 7">Multi-pass membrane protein</topology>
    </subcellularLocation>
</comment>
<evidence type="ECO:0000256" key="5">
    <source>
        <dbReference type="ARBA" id="ARBA00022989"/>
    </source>
</evidence>
<dbReference type="GO" id="GO:0005886">
    <property type="term" value="C:plasma membrane"/>
    <property type="evidence" value="ECO:0007669"/>
    <property type="project" value="UniProtKB-SubCell"/>
</dbReference>
<evidence type="ECO:0000256" key="6">
    <source>
        <dbReference type="ARBA" id="ARBA00023136"/>
    </source>
</evidence>
<name>A0A7Z0EF32_9MICO</name>
<comment type="similarity">
    <text evidence="7">Belongs to the binding-protein-dependent transport system permease family.</text>
</comment>
<evidence type="ECO:0000256" key="7">
    <source>
        <dbReference type="RuleBase" id="RU363032"/>
    </source>
</evidence>
<feature type="transmembrane region" description="Helical" evidence="7">
    <location>
        <begin position="28"/>
        <end position="49"/>
    </location>
</feature>
<dbReference type="InterPro" id="IPR035906">
    <property type="entry name" value="MetI-like_sf"/>
</dbReference>
<keyword evidence="2 7" id="KW-0813">Transport</keyword>
<protein>
    <submittedName>
        <fullName evidence="9">Multiple sugar transport system permease protein</fullName>
    </submittedName>
</protein>
<feature type="domain" description="ABC transmembrane type-1" evidence="8">
    <location>
        <begin position="89"/>
        <end position="284"/>
    </location>
</feature>
<evidence type="ECO:0000256" key="2">
    <source>
        <dbReference type="ARBA" id="ARBA00022448"/>
    </source>
</evidence>
<evidence type="ECO:0000256" key="1">
    <source>
        <dbReference type="ARBA" id="ARBA00004651"/>
    </source>
</evidence>
<organism evidence="9 10">
    <name type="scientific">Glaciibacter psychrotolerans</name>
    <dbReference type="NCBI Taxonomy" id="670054"/>
    <lineage>
        <taxon>Bacteria</taxon>
        <taxon>Bacillati</taxon>
        <taxon>Actinomycetota</taxon>
        <taxon>Actinomycetes</taxon>
        <taxon>Micrococcales</taxon>
        <taxon>Microbacteriaceae</taxon>
        <taxon>Glaciibacter</taxon>
    </lineage>
</organism>
<keyword evidence="3" id="KW-1003">Cell membrane</keyword>
<dbReference type="InterPro" id="IPR000515">
    <property type="entry name" value="MetI-like"/>
</dbReference>
<dbReference type="AlphaFoldDB" id="A0A7Z0EF32"/>
<evidence type="ECO:0000256" key="3">
    <source>
        <dbReference type="ARBA" id="ARBA00022475"/>
    </source>
</evidence>
<dbReference type="Gene3D" id="1.10.3720.10">
    <property type="entry name" value="MetI-like"/>
    <property type="match status" value="1"/>
</dbReference>
<keyword evidence="5 7" id="KW-1133">Transmembrane helix</keyword>
<evidence type="ECO:0000256" key="4">
    <source>
        <dbReference type="ARBA" id="ARBA00022692"/>
    </source>
</evidence>
<dbReference type="Pfam" id="PF00528">
    <property type="entry name" value="BPD_transp_1"/>
    <property type="match status" value="1"/>
</dbReference>
<dbReference type="GO" id="GO:0055085">
    <property type="term" value="P:transmembrane transport"/>
    <property type="evidence" value="ECO:0007669"/>
    <property type="project" value="InterPro"/>
</dbReference>
<keyword evidence="9" id="KW-0762">Sugar transport</keyword>
<sequence>MTTTTERSAHVETIPTMPRRKASPRRQWLVYLTLFVTAGLMLLPGIWAVSTSLKRPEDVFSPGSGLIPNPITFDAYRDVFTLIPFGTYLTNSVVVTVVVVVLNVIFDSCAAYVFAKLPFPGRSITFGLLLMTLMIPMQVNLIPLYRMMVWVHGIFPALGADTLSGIIAPSAVQVFGIFLMRQFFLSIPDSMLEAARLDGAGEFAILRRIVLPIAWPAIATLTIFTGLAAWNDFLWPLIVAGSDESRTLPVGLALLSRKNTVNWPETMAGAVVTALPMILAFIFLQRRFIEGLTAGSVKD</sequence>
<dbReference type="Proteomes" id="UP000537260">
    <property type="component" value="Unassembled WGS sequence"/>
</dbReference>
<dbReference type="CDD" id="cd06261">
    <property type="entry name" value="TM_PBP2"/>
    <property type="match status" value="1"/>
</dbReference>
<dbReference type="SUPFAM" id="SSF161098">
    <property type="entry name" value="MetI-like"/>
    <property type="match status" value="1"/>
</dbReference>
<proteinExistence type="inferred from homology"/>
<feature type="transmembrane region" description="Helical" evidence="7">
    <location>
        <begin position="166"/>
        <end position="188"/>
    </location>
</feature>
<feature type="transmembrane region" description="Helical" evidence="7">
    <location>
        <begin position="93"/>
        <end position="114"/>
    </location>
</feature>
<feature type="transmembrane region" description="Helical" evidence="7">
    <location>
        <begin position="209"/>
        <end position="230"/>
    </location>
</feature>
<keyword evidence="4 7" id="KW-0812">Transmembrane</keyword>
<comment type="caution">
    <text evidence="9">The sequence shown here is derived from an EMBL/GenBank/DDBJ whole genome shotgun (WGS) entry which is preliminary data.</text>
</comment>
<dbReference type="PANTHER" id="PTHR43744:SF8">
    <property type="entry name" value="SN-GLYCEROL-3-PHOSPHATE TRANSPORT SYSTEM PERMEASE PROTEIN UGPE"/>
    <property type="match status" value="1"/>
</dbReference>